<dbReference type="Proteomes" id="UP000252355">
    <property type="component" value="Unassembled WGS sequence"/>
</dbReference>
<keyword evidence="1" id="KW-0472">Membrane</keyword>
<dbReference type="InterPro" id="IPR045584">
    <property type="entry name" value="Pilin-like"/>
</dbReference>
<dbReference type="EMBL" id="QOQW01000035">
    <property type="protein sequence ID" value="RCK76711.1"/>
    <property type="molecule type" value="Genomic_DNA"/>
</dbReference>
<dbReference type="InterPro" id="IPR012902">
    <property type="entry name" value="N_methyl_site"/>
</dbReference>
<name>A0A367ZH98_9BACT</name>
<reference evidence="2 3" key="1">
    <citation type="submission" date="2018-05" db="EMBL/GenBank/DDBJ databases">
        <title>A metagenomic window into the 2 km-deep terrestrial subsurface aquifer revealed taxonomically and functionally diverse microbial community comprising novel uncultured bacterial lineages.</title>
        <authorList>
            <person name="Kadnikov V.V."/>
            <person name="Mardanov A.V."/>
            <person name="Beletsky A.V."/>
            <person name="Banks D."/>
            <person name="Pimenov N.V."/>
            <person name="Frank Y.A."/>
            <person name="Karnachuk O.V."/>
            <person name="Ravin N.V."/>
        </authorList>
    </citation>
    <scope>NUCLEOTIDE SEQUENCE [LARGE SCALE GENOMIC DNA]</scope>
    <source>
        <strain evidence="2">BY5</strain>
    </source>
</reference>
<dbReference type="SUPFAM" id="SSF54523">
    <property type="entry name" value="Pili subunits"/>
    <property type="match status" value="1"/>
</dbReference>
<organism evidence="2 3">
    <name type="scientific">Candidatus Ozemobacter sibiricus</name>
    <dbReference type="NCBI Taxonomy" id="2268124"/>
    <lineage>
        <taxon>Bacteria</taxon>
        <taxon>Candidatus Ozemobacteria</taxon>
        <taxon>Candidatus Ozemobacterales</taxon>
        <taxon>Candidatus Ozemobacteraceae</taxon>
        <taxon>Candidatus Ozemobacter</taxon>
    </lineage>
</organism>
<dbReference type="NCBIfam" id="TIGR02532">
    <property type="entry name" value="IV_pilin_GFxxxE"/>
    <property type="match status" value="1"/>
</dbReference>
<keyword evidence="1" id="KW-1133">Transmembrane helix</keyword>
<dbReference type="AlphaFoldDB" id="A0A367ZH98"/>
<protein>
    <recommendedName>
        <fullName evidence="4">Prepilin-type N-terminal cleavage/methylation domain-containing protein</fullName>
    </recommendedName>
</protein>
<comment type="caution">
    <text evidence="2">The sequence shown here is derived from an EMBL/GenBank/DDBJ whole genome shotgun (WGS) entry which is preliminary data.</text>
</comment>
<evidence type="ECO:0000256" key="1">
    <source>
        <dbReference type="SAM" id="Phobius"/>
    </source>
</evidence>
<proteinExistence type="predicted"/>
<gene>
    <name evidence="2" type="ORF">OZSIB_3303</name>
</gene>
<evidence type="ECO:0000313" key="2">
    <source>
        <dbReference type="EMBL" id="RCK76711.1"/>
    </source>
</evidence>
<accession>A0A367ZH98</accession>
<dbReference type="Pfam" id="PF07963">
    <property type="entry name" value="N_methyl"/>
    <property type="match status" value="1"/>
</dbReference>
<sequence length="233" mass="25549">MTERPAARGIAGAGAGGRPSPGFTLVEVLVTVFVLAILGTGAMILYRQSMGSYRLTTWKQERTRQAELFWNRLRKPLEEATDKLERQDLATPGNWTITRTSRPLLFNPSPTADGIFMAWQIDHFDPASGLVTGPDTWLLTRAGREIRLTGPGVANLLVLEDVDTITIRASQVTQRDATFEEELDGPGRIVGSILEISILLKPPPSIGNPEITLVQNAKFKLVVESKPTANPTY</sequence>
<feature type="transmembrane region" description="Helical" evidence="1">
    <location>
        <begin position="28"/>
        <end position="46"/>
    </location>
</feature>
<evidence type="ECO:0000313" key="3">
    <source>
        <dbReference type="Proteomes" id="UP000252355"/>
    </source>
</evidence>
<keyword evidence="1" id="KW-0812">Transmembrane</keyword>
<evidence type="ECO:0008006" key="4">
    <source>
        <dbReference type="Google" id="ProtNLM"/>
    </source>
</evidence>